<dbReference type="Proteomes" id="UP000765509">
    <property type="component" value="Unassembled WGS sequence"/>
</dbReference>
<dbReference type="OrthoDB" id="2515364at2759"/>
<sequence>MEDSFLYSKDKWDKSHAAPDFKMGYLVLVSTTNFNKIKGCKKNKDPFVGPFDFKDLHGENAVEVESSEELSNKHPTFPVIMIKPYKSGDA</sequence>
<keyword evidence="2" id="KW-1185">Reference proteome</keyword>
<accession>A0A9Q3BJ67</accession>
<dbReference type="AlphaFoldDB" id="A0A9Q3BJ67"/>
<gene>
    <name evidence="1" type="ORF">O181_006456</name>
</gene>
<evidence type="ECO:0000313" key="2">
    <source>
        <dbReference type="Proteomes" id="UP000765509"/>
    </source>
</evidence>
<dbReference type="EMBL" id="AVOT02001382">
    <property type="protein sequence ID" value="MBW0466741.1"/>
    <property type="molecule type" value="Genomic_DNA"/>
</dbReference>
<comment type="caution">
    <text evidence="1">The sequence shown here is derived from an EMBL/GenBank/DDBJ whole genome shotgun (WGS) entry which is preliminary data.</text>
</comment>
<proteinExistence type="predicted"/>
<name>A0A9Q3BJ67_9BASI</name>
<evidence type="ECO:0000313" key="1">
    <source>
        <dbReference type="EMBL" id="MBW0466741.1"/>
    </source>
</evidence>
<organism evidence="1 2">
    <name type="scientific">Austropuccinia psidii MF-1</name>
    <dbReference type="NCBI Taxonomy" id="1389203"/>
    <lineage>
        <taxon>Eukaryota</taxon>
        <taxon>Fungi</taxon>
        <taxon>Dikarya</taxon>
        <taxon>Basidiomycota</taxon>
        <taxon>Pucciniomycotina</taxon>
        <taxon>Pucciniomycetes</taxon>
        <taxon>Pucciniales</taxon>
        <taxon>Sphaerophragmiaceae</taxon>
        <taxon>Austropuccinia</taxon>
    </lineage>
</organism>
<protein>
    <submittedName>
        <fullName evidence="1">Uncharacterized protein</fullName>
    </submittedName>
</protein>
<reference evidence="1" key="1">
    <citation type="submission" date="2021-03" db="EMBL/GenBank/DDBJ databases">
        <title>Draft genome sequence of rust myrtle Austropuccinia psidii MF-1, a brazilian biotype.</title>
        <authorList>
            <person name="Quecine M.C."/>
            <person name="Pachon D.M.R."/>
            <person name="Bonatelli M.L."/>
            <person name="Correr F.H."/>
            <person name="Franceschini L.M."/>
            <person name="Leite T.F."/>
            <person name="Margarido G.R.A."/>
            <person name="Almeida C.A."/>
            <person name="Ferrarezi J.A."/>
            <person name="Labate C.A."/>
        </authorList>
    </citation>
    <scope>NUCLEOTIDE SEQUENCE</scope>
    <source>
        <strain evidence="1">MF-1</strain>
    </source>
</reference>